<keyword evidence="2" id="KW-1185">Reference proteome</keyword>
<dbReference type="EMBL" id="JARBHB010000001">
    <property type="protein sequence ID" value="KAJ8896662.1"/>
    <property type="molecule type" value="Genomic_DNA"/>
</dbReference>
<protein>
    <submittedName>
        <fullName evidence="1">Uncharacterized protein</fullName>
    </submittedName>
</protein>
<name>A0ABQ9IJP1_9NEOP</name>
<accession>A0ABQ9IJP1</accession>
<proteinExistence type="predicted"/>
<sequence>MQWTSFRKKHVIQRQLKYNYLLSSDVLKSYHHHLKKRLQQALQPPHILAKLKDPKFKGQHLSEEREYSTEMWLAEHPILNSCLINDPEYYFASMMHAQDVQVFSSQQR</sequence>
<evidence type="ECO:0000313" key="2">
    <source>
        <dbReference type="Proteomes" id="UP001159363"/>
    </source>
</evidence>
<gene>
    <name evidence="1" type="ORF">PR048_002006</name>
</gene>
<comment type="caution">
    <text evidence="1">The sequence shown here is derived from an EMBL/GenBank/DDBJ whole genome shotgun (WGS) entry which is preliminary data.</text>
</comment>
<reference evidence="1 2" key="1">
    <citation type="submission" date="2023-02" db="EMBL/GenBank/DDBJ databases">
        <title>LHISI_Scaffold_Assembly.</title>
        <authorList>
            <person name="Stuart O.P."/>
            <person name="Cleave R."/>
            <person name="Magrath M.J.L."/>
            <person name="Mikheyev A.S."/>
        </authorList>
    </citation>
    <scope>NUCLEOTIDE SEQUENCE [LARGE SCALE GENOMIC DNA]</scope>
    <source>
        <strain evidence="1">Daus_M_001</strain>
        <tissue evidence="1">Leg muscle</tissue>
    </source>
</reference>
<dbReference type="Proteomes" id="UP001159363">
    <property type="component" value="Chromosome 1"/>
</dbReference>
<evidence type="ECO:0000313" key="1">
    <source>
        <dbReference type="EMBL" id="KAJ8896662.1"/>
    </source>
</evidence>
<organism evidence="1 2">
    <name type="scientific">Dryococelus australis</name>
    <dbReference type="NCBI Taxonomy" id="614101"/>
    <lineage>
        <taxon>Eukaryota</taxon>
        <taxon>Metazoa</taxon>
        <taxon>Ecdysozoa</taxon>
        <taxon>Arthropoda</taxon>
        <taxon>Hexapoda</taxon>
        <taxon>Insecta</taxon>
        <taxon>Pterygota</taxon>
        <taxon>Neoptera</taxon>
        <taxon>Polyneoptera</taxon>
        <taxon>Phasmatodea</taxon>
        <taxon>Verophasmatodea</taxon>
        <taxon>Anareolatae</taxon>
        <taxon>Phasmatidae</taxon>
        <taxon>Eurycanthinae</taxon>
        <taxon>Dryococelus</taxon>
    </lineage>
</organism>